<evidence type="ECO:0000313" key="6">
    <source>
        <dbReference type="Proteomes" id="UP000632454"/>
    </source>
</evidence>
<comment type="caution">
    <text evidence="5">The sequence shown here is derived from an EMBL/GenBank/DDBJ whole genome shotgun (WGS) entry which is preliminary data.</text>
</comment>
<dbReference type="PRINTS" id="PR00080">
    <property type="entry name" value="SDRFAMILY"/>
</dbReference>
<name>A0ABQ1UAS8_9NOCA</name>
<dbReference type="InterPro" id="IPR002347">
    <property type="entry name" value="SDR_fam"/>
</dbReference>
<dbReference type="InterPro" id="IPR036291">
    <property type="entry name" value="NAD(P)-bd_dom_sf"/>
</dbReference>
<feature type="domain" description="Ketoreductase" evidence="4">
    <location>
        <begin position="7"/>
        <end position="194"/>
    </location>
</feature>
<dbReference type="CDD" id="cd05233">
    <property type="entry name" value="SDR_c"/>
    <property type="match status" value="1"/>
</dbReference>
<comment type="similarity">
    <text evidence="1 3">Belongs to the short-chain dehydrogenases/reductases (SDR) family.</text>
</comment>
<organism evidence="5 6">
    <name type="scientific">Williamsia phyllosphaerae</name>
    <dbReference type="NCBI Taxonomy" id="885042"/>
    <lineage>
        <taxon>Bacteria</taxon>
        <taxon>Bacillati</taxon>
        <taxon>Actinomycetota</taxon>
        <taxon>Actinomycetes</taxon>
        <taxon>Mycobacteriales</taxon>
        <taxon>Nocardiaceae</taxon>
        <taxon>Williamsia</taxon>
    </lineage>
</organism>
<dbReference type="Proteomes" id="UP000632454">
    <property type="component" value="Unassembled WGS sequence"/>
</dbReference>
<proteinExistence type="inferred from homology"/>
<evidence type="ECO:0000313" key="5">
    <source>
        <dbReference type="EMBL" id="GGF11759.1"/>
    </source>
</evidence>
<dbReference type="PANTHER" id="PTHR43391:SF26">
    <property type="entry name" value="BLL7251 PROTEIN"/>
    <property type="match status" value="1"/>
</dbReference>
<dbReference type="PANTHER" id="PTHR43391">
    <property type="entry name" value="RETINOL DEHYDROGENASE-RELATED"/>
    <property type="match status" value="1"/>
</dbReference>
<dbReference type="InterPro" id="IPR057326">
    <property type="entry name" value="KR_dom"/>
</dbReference>
<gene>
    <name evidence="5" type="ORF">GCM10007298_04660</name>
</gene>
<reference evidence="6" key="1">
    <citation type="journal article" date="2019" name="Int. J. Syst. Evol. Microbiol.">
        <title>The Global Catalogue of Microorganisms (GCM) 10K type strain sequencing project: providing services to taxonomists for standard genome sequencing and annotation.</title>
        <authorList>
            <consortium name="The Broad Institute Genomics Platform"/>
            <consortium name="The Broad Institute Genome Sequencing Center for Infectious Disease"/>
            <person name="Wu L."/>
            <person name="Ma J."/>
        </authorList>
    </citation>
    <scope>NUCLEOTIDE SEQUENCE [LARGE SCALE GENOMIC DNA]</scope>
    <source>
        <strain evidence="6">CCM 7855</strain>
    </source>
</reference>
<protein>
    <submittedName>
        <fullName evidence="5">Short-chain dehydrogenase</fullName>
    </submittedName>
</protein>
<dbReference type="RefSeq" id="WP_188486556.1">
    <property type="nucleotide sequence ID" value="NZ_BMCS01000001.1"/>
</dbReference>
<keyword evidence="6" id="KW-1185">Reference proteome</keyword>
<dbReference type="EMBL" id="BMCS01000001">
    <property type="protein sequence ID" value="GGF11759.1"/>
    <property type="molecule type" value="Genomic_DNA"/>
</dbReference>
<keyword evidence="2" id="KW-0560">Oxidoreductase</keyword>
<accession>A0ABQ1UAS8</accession>
<dbReference type="PRINTS" id="PR00081">
    <property type="entry name" value="GDHRDH"/>
</dbReference>
<evidence type="ECO:0000256" key="3">
    <source>
        <dbReference type="RuleBase" id="RU000363"/>
    </source>
</evidence>
<dbReference type="SMART" id="SM00822">
    <property type="entry name" value="PKS_KR"/>
    <property type="match status" value="1"/>
</dbReference>
<sequence>MKDLNNRVAVVTGAASGIGLGMVEEFAAAGMRVVLADIEKKPLDEAVARLTESGVEAIGVVTDVTDRRAIETLAAATMDTFGAVHVLCNNAGVEYGGLFEEVPPEAWRWVLDVNVLGVIHGCQVFLPLLRQQHEGHIVNTASIAGFNSSVPTMAPYIASKFAVVGLTESLAAELQTAGVPVGVSLLAPANVRTRMVEAERNRPADVPASLDTPTRRAVLKLIDDVMANGIEPRECGAMVADAIRNDRFYIFTEQIMAFDGVRNRLQRMDDGE</sequence>
<dbReference type="SUPFAM" id="SSF51735">
    <property type="entry name" value="NAD(P)-binding Rossmann-fold domains"/>
    <property type="match status" value="1"/>
</dbReference>
<dbReference type="Gene3D" id="3.40.50.720">
    <property type="entry name" value="NAD(P)-binding Rossmann-like Domain"/>
    <property type="match status" value="1"/>
</dbReference>
<evidence type="ECO:0000259" key="4">
    <source>
        <dbReference type="SMART" id="SM00822"/>
    </source>
</evidence>
<evidence type="ECO:0000256" key="1">
    <source>
        <dbReference type="ARBA" id="ARBA00006484"/>
    </source>
</evidence>
<evidence type="ECO:0000256" key="2">
    <source>
        <dbReference type="ARBA" id="ARBA00023002"/>
    </source>
</evidence>
<dbReference type="Pfam" id="PF00106">
    <property type="entry name" value="adh_short"/>
    <property type="match status" value="1"/>
</dbReference>